<dbReference type="SUPFAM" id="SSF51556">
    <property type="entry name" value="Metallo-dependent hydrolases"/>
    <property type="match status" value="1"/>
</dbReference>
<keyword evidence="4 5" id="KW-0119">Carbohydrate metabolism</keyword>
<dbReference type="InterPro" id="IPR032466">
    <property type="entry name" value="Metal_Hydrolase"/>
</dbReference>
<evidence type="ECO:0000259" key="9">
    <source>
        <dbReference type="Pfam" id="PF01979"/>
    </source>
</evidence>
<organism evidence="10 11">
    <name type="scientific">Faunimonas pinastri</name>
    <dbReference type="NCBI Taxonomy" id="1855383"/>
    <lineage>
        <taxon>Bacteria</taxon>
        <taxon>Pseudomonadati</taxon>
        <taxon>Pseudomonadota</taxon>
        <taxon>Alphaproteobacteria</taxon>
        <taxon>Hyphomicrobiales</taxon>
        <taxon>Afifellaceae</taxon>
        <taxon>Faunimonas</taxon>
    </lineage>
</organism>
<evidence type="ECO:0000256" key="7">
    <source>
        <dbReference type="PIRSR" id="PIRSR038994-2"/>
    </source>
</evidence>
<dbReference type="Gene3D" id="2.30.40.10">
    <property type="entry name" value="Urease, subunit C, domain 1"/>
    <property type="match status" value="1"/>
</dbReference>
<dbReference type="GO" id="GO:0046872">
    <property type="term" value="F:metal ion binding"/>
    <property type="evidence" value="ECO:0007669"/>
    <property type="project" value="UniProtKB-KW"/>
</dbReference>
<dbReference type="OrthoDB" id="9776488at2"/>
<dbReference type="InterPro" id="IPR006680">
    <property type="entry name" value="Amidohydro-rel"/>
</dbReference>
<dbReference type="AlphaFoldDB" id="A0A1H9ABD0"/>
<dbReference type="STRING" id="1855383.SAMN05216548_101380"/>
<gene>
    <name evidence="10" type="ORF">SAMN05216548_101380</name>
</gene>
<feature type="binding site" evidence="7">
    <location>
        <position position="233"/>
    </location>
    <ligand>
        <name>substrate</name>
    </ligand>
</feature>
<dbReference type="NCBIfam" id="TIGR00221">
    <property type="entry name" value="nagA"/>
    <property type="match status" value="1"/>
</dbReference>
<evidence type="ECO:0000256" key="2">
    <source>
        <dbReference type="ARBA" id="ARBA00022723"/>
    </source>
</evidence>
<dbReference type="Proteomes" id="UP000199647">
    <property type="component" value="Unassembled WGS sequence"/>
</dbReference>
<evidence type="ECO:0000313" key="11">
    <source>
        <dbReference type="Proteomes" id="UP000199647"/>
    </source>
</evidence>
<dbReference type="GO" id="GO:0006046">
    <property type="term" value="P:N-acetylglucosamine catabolic process"/>
    <property type="evidence" value="ECO:0007669"/>
    <property type="project" value="TreeGrafter"/>
</dbReference>
<feature type="active site" description="Proton donor/acceptor" evidence="6">
    <location>
        <position position="281"/>
    </location>
</feature>
<protein>
    <submittedName>
        <fullName evidence="10">N-acetylglucosamine 6-phosphate deacetylase</fullName>
    </submittedName>
</protein>
<evidence type="ECO:0000313" key="10">
    <source>
        <dbReference type="EMBL" id="SEP73974.1"/>
    </source>
</evidence>
<keyword evidence="11" id="KW-1185">Reference proteome</keyword>
<feature type="binding site" evidence="7">
    <location>
        <begin position="314"/>
        <end position="316"/>
    </location>
    <ligand>
        <name>substrate</name>
    </ligand>
</feature>
<dbReference type="PANTHER" id="PTHR11113">
    <property type="entry name" value="N-ACETYLGLUCOSAMINE-6-PHOSPHATE DEACETYLASE"/>
    <property type="match status" value="1"/>
</dbReference>
<proteinExistence type="inferred from homology"/>
<feature type="domain" description="Amidohydrolase-related" evidence="9">
    <location>
        <begin position="60"/>
        <end position="385"/>
    </location>
</feature>
<dbReference type="GO" id="GO:0008448">
    <property type="term" value="F:N-acetylglucosamine-6-phosphate deacetylase activity"/>
    <property type="evidence" value="ECO:0007669"/>
    <property type="project" value="InterPro"/>
</dbReference>
<dbReference type="Gene3D" id="3.20.20.140">
    <property type="entry name" value="Metal-dependent hydrolases"/>
    <property type="match status" value="1"/>
</dbReference>
<evidence type="ECO:0000256" key="4">
    <source>
        <dbReference type="ARBA" id="ARBA00023277"/>
    </source>
</evidence>
<dbReference type="Pfam" id="PF01979">
    <property type="entry name" value="Amidohydro_1"/>
    <property type="match status" value="1"/>
</dbReference>
<comment type="cofactor">
    <cofactor evidence="8">
        <name>a divalent metal cation</name>
        <dbReference type="ChEBI" id="CHEBI:60240"/>
    </cofactor>
    <text evidence="8">Binds 1 divalent metal cation per subunit.</text>
</comment>
<evidence type="ECO:0000256" key="3">
    <source>
        <dbReference type="ARBA" id="ARBA00022801"/>
    </source>
</evidence>
<dbReference type="PANTHER" id="PTHR11113:SF14">
    <property type="entry name" value="N-ACETYLGLUCOSAMINE-6-PHOSPHATE DEACETYLASE"/>
    <property type="match status" value="1"/>
</dbReference>
<dbReference type="EMBL" id="FOFG01000001">
    <property type="protein sequence ID" value="SEP73974.1"/>
    <property type="molecule type" value="Genomic_DNA"/>
</dbReference>
<dbReference type="PIRSF" id="PIRSF038994">
    <property type="entry name" value="NagA"/>
    <property type="match status" value="1"/>
</dbReference>
<accession>A0A1H9ABD0</accession>
<evidence type="ECO:0000256" key="8">
    <source>
        <dbReference type="PIRSR" id="PIRSR038994-3"/>
    </source>
</evidence>
<evidence type="ECO:0000256" key="5">
    <source>
        <dbReference type="PIRNR" id="PIRNR038994"/>
    </source>
</evidence>
<keyword evidence="2 8" id="KW-0479">Metal-binding</keyword>
<feature type="binding site" evidence="7">
    <location>
        <position position="257"/>
    </location>
    <ligand>
        <name>substrate</name>
    </ligand>
</feature>
<feature type="binding site" evidence="7">
    <location>
        <begin position="225"/>
        <end position="226"/>
    </location>
    <ligand>
        <name>substrate</name>
    </ligand>
</feature>
<dbReference type="SUPFAM" id="SSF51338">
    <property type="entry name" value="Composite domain of metallo-dependent hydrolases"/>
    <property type="match status" value="1"/>
</dbReference>
<comment type="similarity">
    <text evidence="1 5">Belongs to the metallo-dependent hydrolases superfamily. NagA family.</text>
</comment>
<evidence type="ECO:0000256" key="1">
    <source>
        <dbReference type="ARBA" id="ARBA00010716"/>
    </source>
</evidence>
<dbReference type="Pfam" id="PF22643">
    <property type="entry name" value="NagA_N"/>
    <property type="match status" value="1"/>
</dbReference>
<evidence type="ECO:0000256" key="6">
    <source>
        <dbReference type="PIRSR" id="PIRSR038994-1"/>
    </source>
</evidence>
<dbReference type="InterPro" id="IPR011059">
    <property type="entry name" value="Metal-dep_hydrolase_composite"/>
</dbReference>
<feature type="binding site" evidence="7">
    <location>
        <position position="148"/>
    </location>
    <ligand>
        <name>substrate</name>
    </ligand>
</feature>
<feature type="binding site" evidence="8">
    <location>
        <position position="222"/>
    </location>
    <ligand>
        <name>Zn(2+)</name>
        <dbReference type="ChEBI" id="CHEBI:29105"/>
    </ligand>
</feature>
<name>A0A1H9ABD0_9HYPH</name>
<keyword evidence="3 5" id="KW-0378">Hydrolase</keyword>
<dbReference type="InterPro" id="IPR003764">
    <property type="entry name" value="GlcNAc_6-P_deAcase"/>
</dbReference>
<feature type="binding site" evidence="8">
    <location>
        <position position="137"/>
    </location>
    <ligand>
        <name>Zn(2+)</name>
        <dbReference type="ChEBI" id="CHEBI:29105"/>
    </ligand>
</feature>
<dbReference type="CDD" id="cd00854">
    <property type="entry name" value="NagA"/>
    <property type="match status" value="1"/>
</dbReference>
<sequence>MSTPSSLPPSFALTGADIFDGETRHSGSALLVENGRVASIVPASGIPAGAERIALSGGLIAPGFIDLQVNGGGGALLNADRSVEGVRTLCHAHARFGTTALLPTVITDVPEVTADAVRAVREAIAANVAGCLGIHIEGPFLARARKGTHREDLIRPMGPGDFDLVGKTGIGIVLLTVAAETVPPEAIRRLTADGVIVSIGHTDADCATVLEAQKAGARSVTHLFNAMSQLGHRAPGVVGAALNSGELWGGIIADGFHVDPVALEVAIRAKKGPGKLFLVTDAMSTVGSEAQTFELNGRTVYRKDGRLTLDNGTLAGSDLDMMSAVRFTADRLGQSFEEAIRMASLYPAEFLGIDGDHGCLRPGSRADIVHITDARDVGKVWIGGEEQRF</sequence>
<reference evidence="10 11" key="1">
    <citation type="submission" date="2016-10" db="EMBL/GenBank/DDBJ databases">
        <authorList>
            <person name="de Groot N.N."/>
        </authorList>
    </citation>
    <scope>NUCLEOTIDE SEQUENCE [LARGE SCALE GENOMIC DNA]</scope>
    <source>
        <strain evidence="10 11">A52C2</strain>
    </source>
</reference>
<feature type="binding site" evidence="8">
    <location>
        <position position="201"/>
    </location>
    <ligand>
        <name>Zn(2+)</name>
        <dbReference type="ChEBI" id="CHEBI:29105"/>
    </ligand>
</feature>